<dbReference type="PANTHER" id="PTHR43280">
    <property type="entry name" value="ARAC-FAMILY TRANSCRIPTIONAL REGULATOR"/>
    <property type="match status" value="1"/>
</dbReference>
<keyword evidence="4" id="KW-0472">Membrane</keyword>
<evidence type="ECO:0000256" key="2">
    <source>
        <dbReference type="ARBA" id="ARBA00023125"/>
    </source>
</evidence>
<feature type="transmembrane region" description="Helical" evidence="4">
    <location>
        <begin position="201"/>
        <end position="222"/>
    </location>
</feature>
<proteinExistence type="predicted"/>
<dbReference type="GO" id="GO:0043565">
    <property type="term" value="F:sequence-specific DNA binding"/>
    <property type="evidence" value="ECO:0007669"/>
    <property type="project" value="InterPro"/>
</dbReference>
<feature type="transmembrane region" description="Helical" evidence="4">
    <location>
        <begin position="6"/>
        <end position="29"/>
    </location>
</feature>
<dbReference type="SMART" id="SM00342">
    <property type="entry name" value="HTH_ARAC"/>
    <property type="match status" value="1"/>
</dbReference>
<evidence type="ECO:0000313" key="7">
    <source>
        <dbReference type="Proteomes" id="UP001198461"/>
    </source>
</evidence>
<keyword evidence="2" id="KW-0238">DNA-binding</keyword>
<protein>
    <submittedName>
        <fullName evidence="6">Helix-turn-helix domain-containing protein</fullName>
    </submittedName>
</protein>
<feature type="transmembrane region" description="Helical" evidence="4">
    <location>
        <begin position="68"/>
        <end position="90"/>
    </location>
</feature>
<dbReference type="AlphaFoldDB" id="A0AAW4T4G4"/>
<evidence type="ECO:0000256" key="4">
    <source>
        <dbReference type="SAM" id="Phobius"/>
    </source>
</evidence>
<feature type="transmembrane region" description="Helical" evidence="4">
    <location>
        <begin position="41"/>
        <end position="62"/>
    </location>
</feature>
<dbReference type="GO" id="GO:0003700">
    <property type="term" value="F:DNA-binding transcription factor activity"/>
    <property type="evidence" value="ECO:0007669"/>
    <property type="project" value="InterPro"/>
</dbReference>
<comment type="caution">
    <text evidence="6">The sequence shown here is derived from an EMBL/GenBank/DDBJ whole genome shotgun (WGS) entry which is preliminary data.</text>
</comment>
<evidence type="ECO:0000256" key="3">
    <source>
        <dbReference type="ARBA" id="ARBA00023163"/>
    </source>
</evidence>
<dbReference type="InterPro" id="IPR009057">
    <property type="entry name" value="Homeodomain-like_sf"/>
</dbReference>
<dbReference type="Pfam" id="PF12833">
    <property type="entry name" value="HTH_18"/>
    <property type="match status" value="1"/>
</dbReference>
<evidence type="ECO:0000259" key="5">
    <source>
        <dbReference type="PROSITE" id="PS01124"/>
    </source>
</evidence>
<feature type="transmembrane region" description="Helical" evidence="4">
    <location>
        <begin position="102"/>
        <end position="127"/>
    </location>
</feature>
<organism evidence="6 7">
    <name type="scientific">Bacteroides xylanisolvens</name>
    <dbReference type="NCBI Taxonomy" id="371601"/>
    <lineage>
        <taxon>Bacteria</taxon>
        <taxon>Pseudomonadati</taxon>
        <taxon>Bacteroidota</taxon>
        <taxon>Bacteroidia</taxon>
        <taxon>Bacteroidales</taxon>
        <taxon>Bacteroidaceae</taxon>
        <taxon>Bacteroides</taxon>
    </lineage>
</organism>
<dbReference type="InterPro" id="IPR018060">
    <property type="entry name" value="HTH_AraC"/>
</dbReference>
<reference evidence="6" key="1">
    <citation type="submission" date="2023-08" db="EMBL/GenBank/DDBJ databases">
        <title>Mucin Metabolism Genes Underlie the Key Renovations of Bacteroides xylanisolvens Genomes in Captive Great Apes.</title>
        <authorList>
            <person name="Nishida A.H."/>
        </authorList>
    </citation>
    <scope>NUCLEOTIDE SEQUENCE</scope>
    <source>
        <strain evidence="6">P13.H9</strain>
    </source>
</reference>
<sequence>MDSLFLFQFACFIFMLINAFIVALSHLHVRWENKRYERSRWMIVIALIGLAIQYVIQMGFGFRAADDNLGAVVNILVYTPCFSLISMGIYNIEATRSNLRKMILMCSGIYTAIIVVFCVGISLHHSLYIREGLYLMLTLFCVSVFYCIYMIIQEMIRRKNMLETMAATDLLPYVRYSRASVIILWLAVLAMPVAIFSTTLLYIVGPAVLLALLFFNLTFIALGSSYIPTEELLDKEEENQRSGEKKPLQQLSEERRNFIQNSLDQWCMDLGYKDCNVNMLTLSRTLCISKNELSLFFDQYLHSNFRIWLSEIRLNAAKKMMLEYPDYNNDIISAECGFSCRTHLYRIFKTKEGCSPTEWRDFQSTDVAQNDSNSA</sequence>
<evidence type="ECO:0000313" key="6">
    <source>
        <dbReference type="EMBL" id="MCA4706220.1"/>
    </source>
</evidence>
<name>A0AAW4T4G4_9BACE</name>
<keyword evidence="4" id="KW-0812">Transmembrane</keyword>
<dbReference type="EMBL" id="JAIWYE010000037">
    <property type="protein sequence ID" value="MCA4706220.1"/>
    <property type="molecule type" value="Genomic_DNA"/>
</dbReference>
<accession>A0AAW4T4G4</accession>
<feature type="domain" description="HTH araC/xylS-type" evidence="5">
    <location>
        <begin position="253"/>
        <end position="362"/>
    </location>
</feature>
<dbReference type="RefSeq" id="WP_225451491.1">
    <property type="nucleotide sequence ID" value="NZ_JAIWXB010000037.1"/>
</dbReference>
<keyword evidence="3" id="KW-0804">Transcription</keyword>
<dbReference type="Proteomes" id="UP001198461">
    <property type="component" value="Unassembled WGS sequence"/>
</dbReference>
<gene>
    <name evidence="6" type="ORF">LD004_21695</name>
</gene>
<keyword evidence="4" id="KW-1133">Transmembrane helix</keyword>
<keyword evidence="1" id="KW-0805">Transcription regulation</keyword>
<feature type="transmembrane region" description="Helical" evidence="4">
    <location>
        <begin position="133"/>
        <end position="152"/>
    </location>
</feature>
<dbReference type="PANTHER" id="PTHR43280:SF29">
    <property type="entry name" value="ARAC-FAMILY TRANSCRIPTIONAL REGULATOR"/>
    <property type="match status" value="1"/>
</dbReference>
<feature type="transmembrane region" description="Helical" evidence="4">
    <location>
        <begin position="173"/>
        <end position="195"/>
    </location>
</feature>
<dbReference type="PROSITE" id="PS01124">
    <property type="entry name" value="HTH_ARAC_FAMILY_2"/>
    <property type="match status" value="1"/>
</dbReference>
<dbReference type="SUPFAM" id="SSF46689">
    <property type="entry name" value="Homeodomain-like"/>
    <property type="match status" value="1"/>
</dbReference>
<evidence type="ECO:0000256" key="1">
    <source>
        <dbReference type="ARBA" id="ARBA00023015"/>
    </source>
</evidence>
<dbReference type="Gene3D" id="1.10.10.60">
    <property type="entry name" value="Homeodomain-like"/>
    <property type="match status" value="1"/>
</dbReference>